<dbReference type="PANTHER" id="PTHR11216:SF174">
    <property type="entry name" value="GH06923P"/>
    <property type="match status" value="1"/>
</dbReference>
<organism evidence="6 7">
    <name type="scientific">Fasciola hepatica</name>
    <name type="common">Liver fluke</name>
    <dbReference type="NCBI Taxonomy" id="6192"/>
    <lineage>
        <taxon>Eukaryota</taxon>
        <taxon>Metazoa</taxon>
        <taxon>Spiralia</taxon>
        <taxon>Lophotrochozoa</taxon>
        <taxon>Platyhelminthes</taxon>
        <taxon>Trematoda</taxon>
        <taxon>Digenea</taxon>
        <taxon>Plagiorchiida</taxon>
        <taxon>Echinostomata</taxon>
        <taxon>Echinostomatoidea</taxon>
        <taxon>Fasciolidae</taxon>
        <taxon>Fasciola</taxon>
    </lineage>
</organism>
<accession>A0A4E0RX86</accession>
<dbReference type="Pfam" id="PF12763">
    <property type="entry name" value="EH"/>
    <property type="match status" value="1"/>
</dbReference>
<feature type="compositionally biased region" description="Pro residues" evidence="3">
    <location>
        <begin position="370"/>
        <end position="383"/>
    </location>
</feature>
<feature type="domain" description="EF-hand" evidence="5">
    <location>
        <begin position="138"/>
        <end position="173"/>
    </location>
</feature>
<dbReference type="PROSITE" id="PS00018">
    <property type="entry name" value="EF_HAND_1"/>
    <property type="match status" value="1"/>
</dbReference>
<dbReference type="EMBL" id="JXXN02004930">
    <property type="protein sequence ID" value="THD20230.1"/>
    <property type="molecule type" value="Genomic_DNA"/>
</dbReference>
<dbReference type="GO" id="GO:0016197">
    <property type="term" value="P:endosomal transport"/>
    <property type="evidence" value="ECO:0007669"/>
    <property type="project" value="TreeGrafter"/>
</dbReference>
<evidence type="ECO:0000313" key="7">
    <source>
        <dbReference type="Proteomes" id="UP000230066"/>
    </source>
</evidence>
<dbReference type="PROSITE" id="PS50031">
    <property type="entry name" value="EH"/>
    <property type="match status" value="1"/>
</dbReference>
<dbReference type="SUPFAM" id="SSF47473">
    <property type="entry name" value="EF-hand"/>
    <property type="match status" value="1"/>
</dbReference>
<dbReference type="SMART" id="SM00054">
    <property type="entry name" value="EFh"/>
    <property type="match status" value="1"/>
</dbReference>
<dbReference type="InterPro" id="IPR002048">
    <property type="entry name" value="EF_hand_dom"/>
</dbReference>
<dbReference type="GO" id="GO:0005509">
    <property type="term" value="F:calcium ion binding"/>
    <property type="evidence" value="ECO:0007669"/>
    <property type="project" value="InterPro"/>
</dbReference>
<dbReference type="GO" id="GO:0006897">
    <property type="term" value="P:endocytosis"/>
    <property type="evidence" value="ECO:0007669"/>
    <property type="project" value="TreeGrafter"/>
</dbReference>
<feature type="compositionally biased region" description="Basic and acidic residues" evidence="3">
    <location>
        <begin position="206"/>
        <end position="219"/>
    </location>
</feature>
<dbReference type="CDD" id="cd00052">
    <property type="entry name" value="EH"/>
    <property type="match status" value="1"/>
</dbReference>
<dbReference type="SUPFAM" id="SSF101447">
    <property type="entry name" value="Formin homology 2 domain (FH2 domain)"/>
    <property type="match status" value="1"/>
</dbReference>
<feature type="coiled-coil region" evidence="2">
    <location>
        <begin position="469"/>
        <end position="503"/>
    </location>
</feature>
<evidence type="ECO:0000256" key="2">
    <source>
        <dbReference type="SAM" id="Coils"/>
    </source>
</evidence>
<keyword evidence="7" id="KW-1185">Reference proteome</keyword>
<evidence type="ECO:0000256" key="3">
    <source>
        <dbReference type="SAM" id="MobiDB-lite"/>
    </source>
</evidence>
<protein>
    <submittedName>
        <fullName evidence="6">RalBP1-associated Eps domain-containing protein 1</fullName>
    </submittedName>
</protein>
<feature type="domain" description="EH" evidence="4">
    <location>
        <begin position="105"/>
        <end position="194"/>
    </location>
</feature>
<evidence type="ECO:0000259" key="4">
    <source>
        <dbReference type="PROSITE" id="PS50031"/>
    </source>
</evidence>
<feature type="compositionally biased region" description="Polar residues" evidence="3">
    <location>
        <begin position="76"/>
        <end position="94"/>
    </location>
</feature>
<dbReference type="InterPro" id="IPR018247">
    <property type="entry name" value="EF_Hand_1_Ca_BS"/>
</dbReference>
<reference evidence="6" key="1">
    <citation type="submission" date="2019-03" db="EMBL/GenBank/DDBJ databases">
        <title>Improved annotation for the trematode Fasciola hepatica.</title>
        <authorList>
            <person name="Choi Y.-J."/>
            <person name="Martin J."/>
            <person name="Mitreva M."/>
        </authorList>
    </citation>
    <scope>NUCLEOTIDE SEQUENCE [LARGE SCALE GENOMIC DNA]</scope>
</reference>
<feature type="region of interest" description="Disordered" evidence="3">
    <location>
        <begin position="203"/>
        <end position="235"/>
    </location>
</feature>
<proteinExistence type="predicted"/>
<sequence>MFCFPNLYSLSLNGFFLSLPPPPSTSSDSNIPHVTRAGQLGSSDDHDSSFFPAGPPVDSYGSLSTRKLSGVPFSEAANSAPRSTQFNPSESSATCADPWSISPEQRAYYLSQFLRLQSDPRAKLSGSQAKMFFELSKLPTTELSDIWELSDVDHDGQLTLGEFAVAMHLVVLRRNGVPVPQVLPKTLMDMITTQSLSTLVPTGTAHMDRTDSSYRERDHPHHPHQPITTNATLPTDAGVDASIGAVQTSMNRPWPGSPTCSSVAMTPVSVRQRRWSISSQSDISSLAEGIIHFEARPNADGQLQYPIPVRARTLPSGCSAPHAGHQHHSFDLVTRSRDYPTLLNDSIISSDHADGYLPHGNPSQLSRSPLLPPPPPPPPPPPRAHAVGRRLENTVLATATTTTGGGLVGSNQSWRTTHHVDNISVHRGNFSPPVAPVEKTENLEGDVSLDASRVPLSLTESRGDPDSVISQLQRECDEIMQNNDQLTSELMQLQQQRIALKILLERLMPLEATGCPC</sequence>
<dbReference type="InterPro" id="IPR000261">
    <property type="entry name" value="EH_dom"/>
</dbReference>
<evidence type="ECO:0000259" key="5">
    <source>
        <dbReference type="PROSITE" id="PS50222"/>
    </source>
</evidence>
<dbReference type="Gene3D" id="1.10.238.10">
    <property type="entry name" value="EF-hand"/>
    <property type="match status" value="1"/>
</dbReference>
<dbReference type="GO" id="GO:0005886">
    <property type="term" value="C:plasma membrane"/>
    <property type="evidence" value="ECO:0007669"/>
    <property type="project" value="TreeGrafter"/>
</dbReference>
<dbReference type="PANTHER" id="PTHR11216">
    <property type="entry name" value="EH DOMAIN"/>
    <property type="match status" value="1"/>
</dbReference>
<gene>
    <name evidence="6" type="ORF">D915_008699</name>
</gene>
<dbReference type="PROSITE" id="PS50222">
    <property type="entry name" value="EF_HAND_2"/>
    <property type="match status" value="1"/>
</dbReference>
<dbReference type="GO" id="GO:0005737">
    <property type="term" value="C:cytoplasm"/>
    <property type="evidence" value="ECO:0007669"/>
    <property type="project" value="TreeGrafter"/>
</dbReference>
<evidence type="ECO:0000256" key="1">
    <source>
        <dbReference type="ARBA" id="ARBA00022837"/>
    </source>
</evidence>
<dbReference type="Proteomes" id="UP000230066">
    <property type="component" value="Unassembled WGS sequence"/>
</dbReference>
<keyword evidence="1" id="KW-0106">Calcium</keyword>
<dbReference type="SMART" id="SM00027">
    <property type="entry name" value="EH"/>
    <property type="match status" value="1"/>
</dbReference>
<evidence type="ECO:0000313" key="6">
    <source>
        <dbReference type="EMBL" id="THD20230.1"/>
    </source>
</evidence>
<dbReference type="InterPro" id="IPR011992">
    <property type="entry name" value="EF-hand-dom_pair"/>
</dbReference>
<feature type="region of interest" description="Disordered" evidence="3">
    <location>
        <begin position="25"/>
        <end position="48"/>
    </location>
</feature>
<feature type="region of interest" description="Disordered" evidence="3">
    <location>
        <begin position="353"/>
        <end position="386"/>
    </location>
</feature>
<keyword evidence="2" id="KW-0175">Coiled coil</keyword>
<feature type="region of interest" description="Disordered" evidence="3">
    <location>
        <begin position="76"/>
        <end position="98"/>
    </location>
</feature>
<comment type="caution">
    <text evidence="6">The sequence shown here is derived from an EMBL/GenBank/DDBJ whole genome shotgun (WGS) entry which is preliminary data.</text>
</comment>
<name>A0A4E0RX86_FASHE</name>
<dbReference type="AlphaFoldDB" id="A0A4E0RX86"/>